<keyword evidence="1" id="KW-0175">Coiled coil</keyword>
<dbReference type="AlphaFoldDB" id="A0A7S2QKH7"/>
<reference evidence="4" key="1">
    <citation type="submission" date="2021-01" db="EMBL/GenBank/DDBJ databases">
        <authorList>
            <person name="Corre E."/>
            <person name="Pelletier E."/>
            <person name="Niang G."/>
            <person name="Scheremetjew M."/>
            <person name="Finn R."/>
            <person name="Kale V."/>
            <person name="Holt S."/>
            <person name="Cochrane G."/>
            <person name="Meng A."/>
            <person name="Brown T."/>
            <person name="Cohen L."/>
        </authorList>
    </citation>
    <scope>NUCLEOTIDE SEQUENCE</scope>
    <source>
        <strain evidence="4">RCC3387</strain>
    </source>
</reference>
<sequence length="278" mass="30626">MGSAPGSAAQGQRPGAQGLSPEEIAQNAAAMLPREDAASHRPKSAGRRPPRGKRQVQNSAEHQAEAAPAPVVLAEGVKDDEDDDCFEAPPDQQHLPGLGGGAKADESGVHGKLVSNLLAEKKKEEESEQERLKREEEATREEFDDGTKGIKMGKVRRKEKGRENQVSEVDTVKLGEVIQRLCEAANPLGKSIDLVHQDIANMGKELDHWKQEYREATEQYTGQLAETENVLQPLYQQVADLDDKIEEQTEKIRNSRSRIAQNDLEIEKLLSTVVMGNR</sequence>
<dbReference type="PANTHER" id="PTHR31363:SF0">
    <property type="entry name" value="TRAF3-INTERACTING PROTEIN 1"/>
    <property type="match status" value="1"/>
</dbReference>
<dbReference type="GO" id="GO:0036064">
    <property type="term" value="C:ciliary basal body"/>
    <property type="evidence" value="ECO:0007669"/>
    <property type="project" value="TreeGrafter"/>
</dbReference>
<dbReference type="PANTHER" id="PTHR31363">
    <property type="entry name" value="TRAF3-INTERACTING PROTEIN 1"/>
    <property type="match status" value="1"/>
</dbReference>
<organism evidence="4">
    <name type="scientific">Zooxanthella nutricula</name>
    <dbReference type="NCBI Taxonomy" id="1333877"/>
    <lineage>
        <taxon>Eukaryota</taxon>
        <taxon>Sar</taxon>
        <taxon>Alveolata</taxon>
        <taxon>Dinophyceae</taxon>
        <taxon>Peridiniales</taxon>
        <taxon>Peridiniales incertae sedis</taxon>
        <taxon>Zooxanthella</taxon>
    </lineage>
</organism>
<feature type="compositionally biased region" description="Low complexity" evidence="2">
    <location>
        <begin position="65"/>
        <end position="75"/>
    </location>
</feature>
<dbReference type="GO" id="GO:0030992">
    <property type="term" value="C:intraciliary transport particle B"/>
    <property type="evidence" value="ECO:0007669"/>
    <property type="project" value="TreeGrafter"/>
</dbReference>
<dbReference type="InterPro" id="IPR018799">
    <property type="entry name" value="TRAF3IP1"/>
</dbReference>
<evidence type="ECO:0000256" key="1">
    <source>
        <dbReference type="SAM" id="Coils"/>
    </source>
</evidence>
<evidence type="ECO:0000259" key="3">
    <source>
        <dbReference type="Pfam" id="PF17749"/>
    </source>
</evidence>
<feature type="region of interest" description="Disordered" evidence="2">
    <location>
        <begin position="1"/>
        <end position="162"/>
    </location>
</feature>
<dbReference type="GO" id="GO:0042073">
    <property type="term" value="P:intraciliary transport"/>
    <property type="evidence" value="ECO:0007669"/>
    <property type="project" value="TreeGrafter"/>
</dbReference>
<feature type="coiled-coil region" evidence="1">
    <location>
        <begin position="199"/>
        <end position="258"/>
    </location>
</feature>
<feature type="compositionally biased region" description="Basic and acidic residues" evidence="2">
    <location>
        <begin position="119"/>
        <end position="148"/>
    </location>
</feature>
<proteinExistence type="predicted"/>
<dbReference type="GO" id="GO:0070507">
    <property type="term" value="P:regulation of microtubule cytoskeleton organization"/>
    <property type="evidence" value="ECO:0007669"/>
    <property type="project" value="TreeGrafter"/>
</dbReference>
<dbReference type="Pfam" id="PF17749">
    <property type="entry name" value="MIP-T3_C"/>
    <property type="match status" value="1"/>
</dbReference>
<protein>
    <recommendedName>
        <fullName evidence="3">TRAF3-interacting protein 1 C-terminal domain-containing protein</fullName>
    </recommendedName>
</protein>
<evidence type="ECO:0000313" key="4">
    <source>
        <dbReference type="EMBL" id="CAD9644811.1"/>
    </source>
</evidence>
<dbReference type="GO" id="GO:0008017">
    <property type="term" value="F:microtubule binding"/>
    <property type="evidence" value="ECO:0007669"/>
    <property type="project" value="InterPro"/>
</dbReference>
<name>A0A7S2QKH7_9DINO</name>
<accession>A0A7S2QKH7</accession>
<dbReference type="InterPro" id="IPR041476">
    <property type="entry name" value="TRAF3IP1_C"/>
</dbReference>
<feature type="domain" description="TRAF3-interacting protein 1 C-terminal" evidence="3">
    <location>
        <begin position="108"/>
        <end position="273"/>
    </location>
</feature>
<dbReference type="GO" id="GO:0005930">
    <property type="term" value="C:axoneme"/>
    <property type="evidence" value="ECO:0007669"/>
    <property type="project" value="TreeGrafter"/>
</dbReference>
<dbReference type="GO" id="GO:0060271">
    <property type="term" value="P:cilium assembly"/>
    <property type="evidence" value="ECO:0007669"/>
    <property type="project" value="TreeGrafter"/>
</dbReference>
<feature type="compositionally biased region" description="Basic residues" evidence="2">
    <location>
        <begin position="40"/>
        <end position="54"/>
    </location>
</feature>
<dbReference type="EMBL" id="HBGW01098798">
    <property type="protein sequence ID" value="CAD9644811.1"/>
    <property type="molecule type" value="Transcribed_RNA"/>
</dbReference>
<gene>
    <name evidence="4" type="ORF">BRAN1462_LOCUS62633</name>
</gene>
<evidence type="ECO:0000256" key="2">
    <source>
        <dbReference type="SAM" id="MobiDB-lite"/>
    </source>
</evidence>